<name>A0A9X4XRF3_9BRAD</name>
<dbReference type="PANTHER" id="PTHR46796:SF2">
    <property type="entry name" value="TRANSCRIPTIONAL REGULATORY PROTEIN"/>
    <property type="match status" value="1"/>
</dbReference>
<gene>
    <name evidence="5" type="ORF">GJ689_22390</name>
</gene>
<dbReference type="AlphaFoldDB" id="A0A9X4XRF3"/>
<dbReference type="Gene3D" id="1.10.10.60">
    <property type="entry name" value="Homeodomain-like"/>
    <property type="match status" value="2"/>
</dbReference>
<organism evidence="5 6">
    <name type="scientific">Rhodoplanes serenus</name>
    <dbReference type="NCBI Taxonomy" id="200615"/>
    <lineage>
        <taxon>Bacteria</taxon>
        <taxon>Pseudomonadati</taxon>
        <taxon>Pseudomonadota</taxon>
        <taxon>Alphaproteobacteria</taxon>
        <taxon>Hyphomicrobiales</taxon>
        <taxon>Nitrobacteraceae</taxon>
        <taxon>Rhodoplanes</taxon>
    </lineage>
</organism>
<dbReference type="InterPro" id="IPR050204">
    <property type="entry name" value="AraC_XylS_family_regulators"/>
</dbReference>
<dbReference type="GO" id="GO:0043565">
    <property type="term" value="F:sequence-specific DNA binding"/>
    <property type="evidence" value="ECO:0007669"/>
    <property type="project" value="InterPro"/>
</dbReference>
<protein>
    <submittedName>
        <fullName evidence="5">Helix-turn-helix domain-containing protein</fullName>
    </submittedName>
</protein>
<dbReference type="Proteomes" id="UP000438991">
    <property type="component" value="Unassembled WGS sequence"/>
</dbReference>
<dbReference type="InterPro" id="IPR003313">
    <property type="entry name" value="AraC-bd"/>
</dbReference>
<proteinExistence type="predicted"/>
<reference evidence="5 6" key="1">
    <citation type="submission" date="2019-11" db="EMBL/GenBank/DDBJ databases">
        <title>Whole-genome sequence of Rhodoplanes serenus DSM 18633, type strain.</title>
        <authorList>
            <person name="Kyndt J.A."/>
            <person name="Meyer T.E."/>
        </authorList>
    </citation>
    <scope>NUCLEOTIDE SEQUENCE [LARGE SCALE GENOMIC DNA]</scope>
    <source>
        <strain evidence="5 6">DSM 18633</strain>
    </source>
</reference>
<evidence type="ECO:0000259" key="4">
    <source>
        <dbReference type="PROSITE" id="PS01124"/>
    </source>
</evidence>
<feature type="domain" description="HTH araC/xylS-type" evidence="4">
    <location>
        <begin position="175"/>
        <end position="273"/>
    </location>
</feature>
<dbReference type="SUPFAM" id="SSF46689">
    <property type="entry name" value="Homeodomain-like"/>
    <property type="match status" value="2"/>
</dbReference>
<keyword evidence="3" id="KW-0804">Transcription</keyword>
<dbReference type="Pfam" id="PF12833">
    <property type="entry name" value="HTH_18"/>
    <property type="match status" value="1"/>
</dbReference>
<keyword evidence="1" id="KW-0805">Transcription regulation</keyword>
<dbReference type="SMART" id="SM00342">
    <property type="entry name" value="HTH_ARAC"/>
    <property type="match status" value="1"/>
</dbReference>
<comment type="caution">
    <text evidence="5">The sequence shown here is derived from an EMBL/GenBank/DDBJ whole genome shotgun (WGS) entry which is preliminary data.</text>
</comment>
<dbReference type="InterPro" id="IPR037923">
    <property type="entry name" value="HTH-like"/>
</dbReference>
<sequence>MAGEVRVFVGRFGRVALLERTPTIAEHAHAQAHALMKVSGIDTVFRVEGRDQVLDAGSVVLINPWASHAGRPLPDGATAQLLALYIAPYWFERSIQAAIALGRCRVFAAAKAPLAAEVRAAAGRMLALMRDDTAEDAELDRACEALFRSVLTQYGTADLGETARAATRPSDFRVRRAIVRMREAPGITLDIDGCAAVAGLSRSRFFELFRSCTGVSPRVYANALCIETAIELLGTTEAPIHAIAERLGFSAPGHFTRFFLQHLGSTPRAFRNGVRRCAAGTAA</sequence>
<dbReference type="InterPro" id="IPR018060">
    <property type="entry name" value="HTH_AraC"/>
</dbReference>
<dbReference type="PROSITE" id="PS01124">
    <property type="entry name" value="HTH_ARAC_FAMILY_2"/>
    <property type="match status" value="1"/>
</dbReference>
<evidence type="ECO:0000256" key="3">
    <source>
        <dbReference type="ARBA" id="ARBA00023163"/>
    </source>
</evidence>
<dbReference type="Pfam" id="PF02311">
    <property type="entry name" value="AraC_binding"/>
    <property type="match status" value="1"/>
</dbReference>
<evidence type="ECO:0000313" key="6">
    <source>
        <dbReference type="Proteomes" id="UP000438991"/>
    </source>
</evidence>
<dbReference type="PANTHER" id="PTHR46796">
    <property type="entry name" value="HTH-TYPE TRANSCRIPTIONAL ACTIVATOR RHAS-RELATED"/>
    <property type="match status" value="1"/>
</dbReference>
<dbReference type="RefSeq" id="WP_155481286.1">
    <property type="nucleotide sequence ID" value="NZ_WNKV01000022.1"/>
</dbReference>
<dbReference type="SUPFAM" id="SSF51215">
    <property type="entry name" value="Regulatory protein AraC"/>
    <property type="match status" value="1"/>
</dbReference>
<dbReference type="EMBL" id="WNKV01000022">
    <property type="protein sequence ID" value="MTW18951.1"/>
    <property type="molecule type" value="Genomic_DNA"/>
</dbReference>
<dbReference type="InterPro" id="IPR009057">
    <property type="entry name" value="Homeodomain-like_sf"/>
</dbReference>
<evidence type="ECO:0000256" key="1">
    <source>
        <dbReference type="ARBA" id="ARBA00023015"/>
    </source>
</evidence>
<evidence type="ECO:0000313" key="5">
    <source>
        <dbReference type="EMBL" id="MTW18951.1"/>
    </source>
</evidence>
<accession>A0A9X4XRF3</accession>
<dbReference type="GO" id="GO:0003700">
    <property type="term" value="F:DNA-binding transcription factor activity"/>
    <property type="evidence" value="ECO:0007669"/>
    <property type="project" value="InterPro"/>
</dbReference>
<evidence type="ECO:0000256" key="2">
    <source>
        <dbReference type="ARBA" id="ARBA00023125"/>
    </source>
</evidence>
<keyword evidence="2" id="KW-0238">DNA-binding</keyword>